<dbReference type="PATRIC" id="fig|1239307.3.peg.4909"/>
<dbReference type="SUPFAM" id="SSF47413">
    <property type="entry name" value="lambda repressor-like DNA-binding domains"/>
    <property type="match status" value="1"/>
</dbReference>
<accession>W0I3S2</accession>
<evidence type="ECO:0000259" key="2">
    <source>
        <dbReference type="PROSITE" id="PS50943"/>
    </source>
</evidence>
<evidence type="ECO:0000313" key="4">
    <source>
        <dbReference type="Proteomes" id="UP000019028"/>
    </source>
</evidence>
<keyword evidence="1" id="KW-0238">DNA-binding</keyword>
<dbReference type="GO" id="GO:0003677">
    <property type="term" value="F:DNA binding"/>
    <property type="evidence" value="ECO:0007669"/>
    <property type="project" value="UniProtKB-KW"/>
</dbReference>
<dbReference type="CDD" id="cd00093">
    <property type="entry name" value="HTH_XRE"/>
    <property type="match status" value="1"/>
</dbReference>
<dbReference type="InterPro" id="IPR011051">
    <property type="entry name" value="RmlC_Cupin_sf"/>
</dbReference>
<keyword evidence="3" id="KW-0614">Plasmid</keyword>
<dbReference type="InterPro" id="IPR050807">
    <property type="entry name" value="TransReg_Diox_bact_type"/>
</dbReference>
<name>W0I3S2_9GAMM</name>
<dbReference type="RefSeq" id="WP_025424514.1">
    <property type="nucleotide sequence ID" value="NZ_CP006570.1"/>
</dbReference>
<reference evidence="3 4" key="1">
    <citation type="journal article" date="2014" name="Genome Biol. Evol.">
        <title>Genome degeneration and adaptation in a nascent stage of symbiosis.</title>
        <authorList>
            <person name="Oakeson K.F."/>
            <person name="Gil R."/>
            <person name="Clayton A.L."/>
            <person name="Dunn D.M."/>
            <person name="von Niederhausern A.C."/>
            <person name="Hamil C."/>
            <person name="Aoyagi A."/>
            <person name="Duval B."/>
            <person name="Baca A."/>
            <person name="Silva F.J."/>
            <person name="Vallier A."/>
            <person name="Jackson D.G."/>
            <person name="Latorre A."/>
            <person name="Weiss R.B."/>
            <person name="Heddi A."/>
            <person name="Moya A."/>
            <person name="Dale C."/>
        </authorList>
    </citation>
    <scope>NUCLEOTIDE SEQUENCE [LARGE SCALE GENOMIC DNA]</scope>
    <source>
        <strain evidence="3 4">HS1</strain>
        <plasmid evidence="4">Plasmid pHS1</plasmid>
    </source>
</reference>
<sequence length="195" mass="21143">MSIDKNQNAESEAIKLGMRVRHARHVRGLTLKVCAELSSSSESQLSKVERGLVMPSIALLHRLARVFETNVSDLLRDIPSGSEPVLRSGTRHVAALGAGTGGIRLERMDNAASGTLLQAHIHIVPPGARSDGLIEHPGEEVGYLLKGQIVLIVGEEQYRLNAGDGFHFPSHVPHGYANDGKEEAQIYWVNTPATF</sequence>
<gene>
    <name evidence="3" type="ORF">Sant_P0342</name>
</gene>
<dbReference type="CDD" id="cd02209">
    <property type="entry name" value="cupin_XRE_C"/>
    <property type="match status" value="1"/>
</dbReference>
<geneLocation type="plasmid" evidence="3 4">
    <name>pHS1</name>
</geneLocation>
<dbReference type="GO" id="GO:0005829">
    <property type="term" value="C:cytosol"/>
    <property type="evidence" value="ECO:0007669"/>
    <property type="project" value="TreeGrafter"/>
</dbReference>
<dbReference type="Gene3D" id="1.10.260.40">
    <property type="entry name" value="lambda repressor-like DNA-binding domains"/>
    <property type="match status" value="1"/>
</dbReference>
<dbReference type="SMART" id="SM00530">
    <property type="entry name" value="HTH_XRE"/>
    <property type="match status" value="1"/>
</dbReference>
<dbReference type="PROSITE" id="PS50943">
    <property type="entry name" value="HTH_CROC1"/>
    <property type="match status" value="1"/>
</dbReference>
<keyword evidence="4" id="KW-1185">Reference proteome</keyword>
<dbReference type="PANTHER" id="PTHR46797:SF1">
    <property type="entry name" value="METHYLPHOSPHONATE SYNTHASE"/>
    <property type="match status" value="1"/>
</dbReference>
<evidence type="ECO:0000313" key="3">
    <source>
        <dbReference type="EMBL" id="AHF79377.1"/>
    </source>
</evidence>
<dbReference type="Pfam" id="PF07883">
    <property type="entry name" value="Cupin_2"/>
    <property type="match status" value="1"/>
</dbReference>
<dbReference type="GO" id="GO:0003700">
    <property type="term" value="F:DNA-binding transcription factor activity"/>
    <property type="evidence" value="ECO:0007669"/>
    <property type="project" value="TreeGrafter"/>
</dbReference>
<dbReference type="InterPro" id="IPR010982">
    <property type="entry name" value="Lambda_DNA-bd_dom_sf"/>
</dbReference>
<evidence type="ECO:0000256" key="1">
    <source>
        <dbReference type="ARBA" id="ARBA00023125"/>
    </source>
</evidence>
<dbReference type="InterPro" id="IPR001387">
    <property type="entry name" value="Cro/C1-type_HTH"/>
</dbReference>
<dbReference type="InterPro" id="IPR013096">
    <property type="entry name" value="Cupin_2"/>
</dbReference>
<dbReference type="Pfam" id="PF13560">
    <property type="entry name" value="HTH_31"/>
    <property type="match status" value="1"/>
</dbReference>
<protein>
    <submittedName>
        <fullName evidence="3">Putative Cro/CI family transcriptional regulator</fullName>
    </submittedName>
</protein>
<feature type="domain" description="HTH cro/C1-type" evidence="2">
    <location>
        <begin position="20"/>
        <end position="74"/>
    </location>
</feature>
<proteinExistence type="predicted"/>
<dbReference type="SUPFAM" id="SSF51182">
    <property type="entry name" value="RmlC-like cupins"/>
    <property type="match status" value="1"/>
</dbReference>
<dbReference type="Gene3D" id="2.60.120.10">
    <property type="entry name" value="Jelly Rolls"/>
    <property type="match status" value="1"/>
</dbReference>
<organism evidence="3 4">
    <name type="scientific">Sodalis praecaptivus</name>
    <dbReference type="NCBI Taxonomy" id="1239307"/>
    <lineage>
        <taxon>Bacteria</taxon>
        <taxon>Pseudomonadati</taxon>
        <taxon>Pseudomonadota</taxon>
        <taxon>Gammaproteobacteria</taxon>
        <taxon>Enterobacterales</taxon>
        <taxon>Bruguierivoracaceae</taxon>
        <taxon>Sodalis</taxon>
    </lineage>
</organism>
<dbReference type="Proteomes" id="UP000019028">
    <property type="component" value="Plasmid pHS1"/>
</dbReference>
<dbReference type="PANTHER" id="PTHR46797">
    <property type="entry name" value="HTH-TYPE TRANSCRIPTIONAL REGULATOR"/>
    <property type="match status" value="1"/>
</dbReference>
<dbReference type="AlphaFoldDB" id="W0I3S2"/>
<dbReference type="KEGG" id="sod:Sant_P0342"/>
<dbReference type="InterPro" id="IPR014710">
    <property type="entry name" value="RmlC-like_jellyroll"/>
</dbReference>
<dbReference type="EMBL" id="CP006570">
    <property type="protein sequence ID" value="AHF79377.1"/>
    <property type="molecule type" value="Genomic_DNA"/>
</dbReference>
<dbReference type="HOGENOM" id="CLU_085376_1_4_6"/>